<dbReference type="UniPathway" id="UPA00545">
    <property type="reaction ID" value="UER00823"/>
</dbReference>
<protein>
    <recommendedName>
        <fullName evidence="5">Pectinesterase catalytic domain-containing protein</fullName>
    </recommendedName>
</protein>
<sequence length="212" mass="23336">MKRIENEFGVSKALPNETNGGRVDVVVAKHGSGDYKTIQEAVDGAGKRTKTSRRYVIRVKQGTYEEYVIVGSQSNNIMIIGDGMGKTVITGDRSNDTKFTTFESATFLAKGDGLVLKNMTIRNTAGPENKQAVALRSDSDASAFHKCSFEGFQDTLYLRDSRQFFKQCDIYGTVAFICGDAKSVRYSHGDHPAELTRSRHKSGSTRMIRVGS</sequence>
<proteinExistence type="predicted"/>
<evidence type="ECO:0000313" key="7">
    <source>
        <dbReference type="Proteomes" id="UP000489600"/>
    </source>
</evidence>
<reference evidence="6" key="1">
    <citation type="submission" date="2019-07" db="EMBL/GenBank/DDBJ databases">
        <authorList>
            <person name="Dittberner H."/>
        </authorList>
    </citation>
    <scope>NUCLEOTIDE SEQUENCE [LARGE SCALE GENOMIC DNA]</scope>
</reference>
<feature type="domain" description="Pectinesterase catalytic" evidence="5">
    <location>
        <begin position="24"/>
        <end position="184"/>
    </location>
</feature>
<dbReference type="InterPro" id="IPR012334">
    <property type="entry name" value="Pectin_lyas_fold"/>
</dbReference>
<keyword evidence="2" id="KW-0378">Hydrolase</keyword>
<dbReference type="Gene3D" id="2.160.20.10">
    <property type="entry name" value="Single-stranded right-handed beta-helix, Pectin lyase-like"/>
    <property type="match status" value="1"/>
</dbReference>
<accession>A0A565C7B9</accession>
<dbReference type="OrthoDB" id="1936831at2759"/>
<dbReference type="Proteomes" id="UP000489600">
    <property type="component" value="Unassembled WGS sequence"/>
</dbReference>
<organism evidence="6 7">
    <name type="scientific">Arabis nemorensis</name>
    <dbReference type="NCBI Taxonomy" id="586526"/>
    <lineage>
        <taxon>Eukaryota</taxon>
        <taxon>Viridiplantae</taxon>
        <taxon>Streptophyta</taxon>
        <taxon>Embryophyta</taxon>
        <taxon>Tracheophyta</taxon>
        <taxon>Spermatophyta</taxon>
        <taxon>Magnoliopsida</taxon>
        <taxon>eudicotyledons</taxon>
        <taxon>Gunneridae</taxon>
        <taxon>Pentapetalae</taxon>
        <taxon>rosids</taxon>
        <taxon>malvids</taxon>
        <taxon>Brassicales</taxon>
        <taxon>Brassicaceae</taxon>
        <taxon>Arabideae</taxon>
        <taxon>Arabis</taxon>
    </lineage>
</organism>
<gene>
    <name evidence="6" type="ORF">ANE_LOCUS19939</name>
</gene>
<evidence type="ECO:0000256" key="1">
    <source>
        <dbReference type="ARBA" id="ARBA00005184"/>
    </source>
</evidence>
<dbReference type="AlphaFoldDB" id="A0A565C7B9"/>
<dbReference type="GO" id="GO:0045490">
    <property type="term" value="P:pectin catabolic process"/>
    <property type="evidence" value="ECO:0007669"/>
    <property type="project" value="UniProtKB-UniPathway"/>
</dbReference>
<dbReference type="GO" id="GO:0042545">
    <property type="term" value="P:cell wall modification"/>
    <property type="evidence" value="ECO:0007669"/>
    <property type="project" value="InterPro"/>
</dbReference>
<keyword evidence="7" id="KW-1185">Reference proteome</keyword>
<dbReference type="InterPro" id="IPR011050">
    <property type="entry name" value="Pectin_lyase_fold/virulence"/>
</dbReference>
<evidence type="ECO:0000313" key="6">
    <source>
        <dbReference type="EMBL" id="VVB09495.1"/>
    </source>
</evidence>
<dbReference type="EMBL" id="CABITT030000006">
    <property type="protein sequence ID" value="VVB09495.1"/>
    <property type="molecule type" value="Genomic_DNA"/>
</dbReference>
<keyword evidence="3" id="KW-0063">Aspartyl esterase</keyword>
<dbReference type="Pfam" id="PF01095">
    <property type="entry name" value="Pectinesterase"/>
    <property type="match status" value="1"/>
</dbReference>
<dbReference type="SUPFAM" id="SSF51126">
    <property type="entry name" value="Pectin lyase-like"/>
    <property type="match status" value="1"/>
</dbReference>
<evidence type="ECO:0000256" key="3">
    <source>
        <dbReference type="ARBA" id="ARBA00023085"/>
    </source>
</evidence>
<dbReference type="PANTHER" id="PTHR31707">
    <property type="entry name" value="PECTINESTERASE"/>
    <property type="match status" value="1"/>
</dbReference>
<comment type="caution">
    <text evidence="6">The sequence shown here is derived from an EMBL/GenBank/DDBJ whole genome shotgun (WGS) entry which is preliminary data.</text>
</comment>
<dbReference type="InterPro" id="IPR000070">
    <property type="entry name" value="Pectinesterase_cat"/>
</dbReference>
<feature type="region of interest" description="Disordered" evidence="4">
    <location>
        <begin position="189"/>
        <end position="212"/>
    </location>
</feature>
<comment type="pathway">
    <text evidence="1">Glycan metabolism; pectin degradation; 2-dehydro-3-deoxy-D-gluconate from pectin: step 1/5.</text>
</comment>
<dbReference type="GO" id="GO:0030599">
    <property type="term" value="F:pectinesterase activity"/>
    <property type="evidence" value="ECO:0007669"/>
    <property type="project" value="InterPro"/>
</dbReference>
<evidence type="ECO:0000256" key="2">
    <source>
        <dbReference type="ARBA" id="ARBA00022801"/>
    </source>
</evidence>
<name>A0A565C7B9_9BRAS</name>
<evidence type="ECO:0000259" key="5">
    <source>
        <dbReference type="Pfam" id="PF01095"/>
    </source>
</evidence>
<evidence type="ECO:0000256" key="4">
    <source>
        <dbReference type="SAM" id="MobiDB-lite"/>
    </source>
</evidence>